<comment type="caution">
    <text evidence="1">The sequence shown here is derived from an EMBL/GenBank/DDBJ whole genome shotgun (WGS) entry which is preliminary data.</text>
</comment>
<proteinExistence type="predicted"/>
<dbReference type="Proteomes" id="UP001396334">
    <property type="component" value="Unassembled WGS sequence"/>
</dbReference>
<dbReference type="EMBL" id="JBBPBN010000199">
    <property type="protein sequence ID" value="KAK8972951.1"/>
    <property type="molecule type" value="Genomic_DNA"/>
</dbReference>
<evidence type="ECO:0000313" key="2">
    <source>
        <dbReference type="Proteomes" id="UP001396334"/>
    </source>
</evidence>
<protein>
    <submittedName>
        <fullName evidence="1">Uncharacterized protein</fullName>
    </submittedName>
</protein>
<sequence length="98" mass="11258">MLLLCQRRPQGINDVIIRVYLSYFLISSYEIEALKSMFGSVMRSGFLCLCKGIIYYGNYNPLFRYEFFDPNSLFVASLAATYSAFVVESATVSCFEHF</sequence>
<keyword evidence="2" id="KW-1185">Reference proteome</keyword>
<organism evidence="1 2">
    <name type="scientific">Hibiscus sabdariffa</name>
    <name type="common">roselle</name>
    <dbReference type="NCBI Taxonomy" id="183260"/>
    <lineage>
        <taxon>Eukaryota</taxon>
        <taxon>Viridiplantae</taxon>
        <taxon>Streptophyta</taxon>
        <taxon>Embryophyta</taxon>
        <taxon>Tracheophyta</taxon>
        <taxon>Spermatophyta</taxon>
        <taxon>Magnoliopsida</taxon>
        <taxon>eudicotyledons</taxon>
        <taxon>Gunneridae</taxon>
        <taxon>Pentapetalae</taxon>
        <taxon>rosids</taxon>
        <taxon>malvids</taxon>
        <taxon>Malvales</taxon>
        <taxon>Malvaceae</taxon>
        <taxon>Malvoideae</taxon>
        <taxon>Hibiscus</taxon>
    </lineage>
</organism>
<evidence type="ECO:0000313" key="1">
    <source>
        <dbReference type="EMBL" id="KAK8972951.1"/>
    </source>
</evidence>
<accession>A0ABR2N9V8</accession>
<reference evidence="1 2" key="1">
    <citation type="journal article" date="2024" name="G3 (Bethesda)">
        <title>Genome assembly of Hibiscus sabdariffa L. provides insights into metabolisms of medicinal natural products.</title>
        <authorList>
            <person name="Kim T."/>
        </authorList>
    </citation>
    <scope>NUCLEOTIDE SEQUENCE [LARGE SCALE GENOMIC DNA]</scope>
    <source>
        <strain evidence="1">TK-2024</strain>
        <tissue evidence="1">Old leaves</tissue>
    </source>
</reference>
<gene>
    <name evidence="1" type="ORF">V6N11_025447</name>
</gene>
<name>A0ABR2N9V8_9ROSI</name>